<dbReference type="PROSITE" id="PS51819">
    <property type="entry name" value="VOC"/>
    <property type="match status" value="1"/>
</dbReference>
<keyword evidence="3" id="KW-1185">Reference proteome</keyword>
<dbReference type="InterPro" id="IPR037523">
    <property type="entry name" value="VOC_core"/>
</dbReference>
<dbReference type="Gene3D" id="3.10.180.10">
    <property type="entry name" value="2,3-Dihydroxybiphenyl 1,2-Dioxygenase, domain 1"/>
    <property type="match status" value="1"/>
</dbReference>
<dbReference type="SUPFAM" id="SSF54593">
    <property type="entry name" value="Glyoxalase/Bleomycin resistance protein/Dihydroxybiphenyl dioxygenase"/>
    <property type="match status" value="1"/>
</dbReference>
<accession>A0A8J2VUT3</accession>
<dbReference type="AlphaFoldDB" id="A0A8J2VUT3"/>
<dbReference type="InterPro" id="IPR004360">
    <property type="entry name" value="Glyas_Fos-R_dOase_dom"/>
</dbReference>
<dbReference type="PANTHER" id="PTHR35006:SF1">
    <property type="entry name" value="BLL2941 PROTEIN"/>
    <property type="match status" value="1"/>
</dbReference>
<evidence type="ECO:0000313" key="3">
    <source>
        <dbReference type="Proteomes" id="UP000602745"/>
    </source>
</evidence>
<proteinExistence type="predicted"/>
<organism evidence="2 3">
    <name type="scientific">Agaricicola taiwanensis</name>
    <dbReference type="NCBI Taxonomy" id="591372"/>
    <lineage>
        <taxon>Bacteria</taxon>
        <taxon>Pseudomonadati</taxon>
        <taxon>Pseudomonadota</taxon>
        <taxon>Alphaproteobacteria</taxon>
        <taxon>Rhodobacterales</taxon>
        <taxon>Paracoccaceae</taxon>
        <taxon>Agaricicola</taxon>
    </lineage>
</organism>
<dbReference type="Proteomes" id="UP000602745">
    <property type="component" value="Unassembled WGS sequence"/>
</dbReference>
<comment type="caution">
    <text evidence="2">The sequence shown here is derived from an EMBL/GenBank/DDBJ whole genome shotgun (WGS) entry which is preliminary data.</text>
</comment>
<sequence>MFAYAMLGTNDLPKALRFYDALMALLGQERCWTGENEASWGALDAQGVGFCVTRPFDGEAARVGNGVMLAFKTPTAELVKTLHETALEMGGTSEGAPGLRPHYGDGFYVAYARDPDGNKIAFVCYDATEGA</sequence>
<evidence type="ECO:0000259" key="1">
    <source>
        <dbReference type="PROSITE" id="PS51819"/>
    </source>
</evidence>
<gene>
    <name evidence="2" type="ORF">GCM10007276_14650</name>
</gene>
<dbReference type="EMBL" id="BMCP01000001">
    <property type="protein sequence ID" value="GGE38357.1"/>
    <property type="molecule type" value="Genomic_DNA"/>
</dbReference>
<reference evidence="2" key="2">
    <citation type="submission" date="2020-09" db="EMBL/GenBank/DDBJ databases">
        <authorList>
            <person name="Sun Q."/>
            <person name="Sedlacek I."/>
        </authorList>
    </citation>
    <scope>NUCLEOTIDE SEQUENCE</scope>
    <source>
        <strain evidence="2">CCM 7684</strain>
    </source>
</reference>
<dbReference type="Pfam" id="PF00903">
    <property type="entry name" value="Glyoxalase"/>
    <property type="match status" value="1"/>
</dbReference>
<keyword evidence="2" id="KW-0456">Lyase</keyword>
<feature type="domain" description="VOC" evidence="1">
    <location>
        <begin position="1"/>
        <end position="125"/>
    </location>
</feature>
<dbReference type="RefSeq" id="WP_188409004.1">
    <property type="nucleotide sequence ID" value="NZ_BMCP01000001.1"/>
</dbReference>
<dbReference type="InterPro" id="IPR029068">
    <property type="entry name" value="Glyas_Bleomycin-R_OHBP_Dase"/>
</dbReference>
<dbReference type="CDD" id="cd07262">
    <property type="entry name" value="VOC_like"/>
    <property type="match status" value="1"/>
</dbReference>
<dbReference type="PANTHER" id="PTHR35006">
    <property type="entry name" value="GLYOXALASE FAMILY PROTEIN (AFU_ORTHOLOGUE AFUA_5G14830)"/>
    <property type="match status" value="1"/>
</dbReference>
<reference evidence="2" key="1">
    <citation type="journal article" date="2014" name="Int. J. Syst. Evol. Microbiol.">
        <title>Complete genome sequence of Corynebacterium casei LMG S-19264T (=DSM 44701T), isolated from a smear-ripened cheese.</title>
        <authorList>
            <consortium name="US DOE Joint Genome Institute (JGI-PGF)"/>
            <person name="Walter F."/>
            <person name="Albersmeier A."/>
            <person name="Kalinowski J."/>
            <person name="Ruckert C."/>
        </authorList>
    </citation>
    <scope>NUCLEOTIDE SEQUENCE</scope>
    <source>
        <strain evidence="2">CCM 7684</strain>
    </source>
</reference>
<evidence type="ECO:0000313" key="2">
    <source>
        <dbReference type="EMBL" id="GGE38357.1"/>
    </source>
</evidence>
<dbReference type="GO" id="GO:0016829">
    <property type="term" value="F:lyase activity"/>
    <property type="evidence" value="ECO:0007669"/>
    <property type="project" value="UniProtKB-KW"/>
</dbReference>
<name>A0A8J2VUT3_9RHOB</name>
<protein>
    <submittedName>
        <fullName evidence="2">Lactoylglutathione lyase</fullName>
    </submittedName>
</protein>